<organism evidence="1 2">
    <name type="scientific">Candidatus Saganbacteria bacterium</name>
    <dbReference type="NCBI Taxonomy" id="2575572"/>
    <lineage>
        <taxon>Bacteria</taxon>
        <taxon>Bacillati</taxon>
        <taxon>Saganbacteria</taxon>
    </lineage>
</organism>
<dbReference type="EMBL" id="WPAF01000034">
    <property type="protein sequence ID" value="KAF0133134.1"/>
    <property type="molecule type" value="Genomic_DNA"/>
</dbReference>
<accession>A0A833L2S7</accession>
<name>A0A833L2S7_UNCSA</name>
<dbReference type="Gene3D" id="6.20.120.50">
    <property type="match status" value="1"/>
</dbReference>
<protein>
    <recommendedName>
        <fullName evidence="3">DUF3006 domain-containing protein</fullName>
    </recommendedName>
</protein>
<sequence length="79" mass="8947">MKKEIKIKAIIDRIEGDKAILLFGEDDSAEFPIGLLPQGAKESDILTIKINLKDKDTEKAKQKAAEMIKKLVKRECHRV</sequence>
<evidence type="ECO:0000313" key="2">
    <source>
        <dbReference type="Proteomes" id="UP000488506"/>
    </source>
</evidence>
<gene>
    <name evidence="1" type="ORF">FD145_1438</name>
</gene>
<comment type="caution">
    <text evidence="1">The sequence shown here is derived from an EMBL/GenBank/DDBJ whole genome shotgun (WGS) entry which is preliminary data.</text>
</comment>
<proteinExistence type="predicted"/>
<evidence type="ECO:0008006" key="3">
    <source>
        <dbReference type="Google" id="ProtNLM"/>
    </source>
</evidence>
<dbReference type="Proteomes" id="UP000488506">
    <property type="component" value="Unassembled WGS sequence"/>
</dbReference>
<dbReference type="Pfam" id="PF11213">
    <property type="entry name" value="DUF3006"/>
    <property type="match status" value="1"/>
</dbReference>
<reference evidence="1 2" key="1">
    <citation type="submission" date="2019-12" db="EMBL/GenBank/DDBJ databases">
        <authorList>
            <person name="Wolfe R."/>
            <person name="Danczak R."/>
            <person name="Wilkins M."/>
        </authorList>
    </citation>
    <scope>NUCLEOTIDE SEQUENCE [LARGE SCALE GENOMIC DNA]</scope>
    <source>
        <strain evidence="1">X2_MaxBin.013</strain>
    </source>
</reference>
<evidence type="ECO:0000313" key="1">
    <source>
        <dbReference type="EMBL" id="KAF0133134.1"/>
    </source>
</evidence>
<dbReference type="InterPro" id="IPR021377">
    <property type="entry name" value="DUF3006"/>
</dbReference>
<dbReference type="AlphaFoldDB" id="A0A833L2S7"/>